<dbReference type="GO" id="GO:0005739">
    <property type="term" value="C:mitochondrion"/>
    <property type="evidence" value="ECO:0007669"/>
    <property type="project" value="TreeGrafter"/>
</dbReference>
<protein>
    <submittedName>
        <fullName evidence="5">Uncharacterized protein</fullName>
    </submittedName>
</protein>
<dbReference type="AlphaFoldDB" id="A0A7R8WF92"/>
<dbReference type="InterPro" id="IPR016185">
    <property type="entry name" value="PreATP-grasp_dom_sf"/>
</dbReference>
<evidence type="ECO:0000256" key="2">
    <source>
        <dbReference type="ARBA" id="ARBA00022741"/>
    </source>
</evidence>
<dbReference type="InterPro" id="IPR005481">
    <property type="entry name" value="BC-like_N"/>
</dbReference>
<evidence type="ECO:0000256" key="1">
    <source>
        <dbReference type="ARBA" id="ARBA00022598"/>
    </source>
</evidence>
<name>A0A7R8WF92_9CRUS</name>
<evidence type="ECO:0000256" key="3">
    <source>
        <dbReference type="ARBA" id="ARBA00022840"/>
    </source>
</evidence>
<dbReference type="SUPFAM" id="SSF52440">
    <property type="entry name" value="PreATP-grasp domain"/>
    <property type="match status" value="1"/>
</dbReference>
<dbReference type="PANTHER" id="PTHR18866:SF33">
    <property type="entry name" value="METHYLCROTONOYL-COA CARBOXYLASE SUBUNIT ALPHA, MITOCHONDRIAL-RELATED"/>
    <property type="match status" value="1"/>
</dbReference>
<evidence type="ECO:0000256" key="4">
    <source>
        <dbReference type="ARBA" id="ARBA00023267"/>
    </source>
</evidence>
<dbReference type="Pfam" id="PF00289">
    <property type="entry name" value="Biotin_carb_N"/>
    <property type="match status" value="1"/>
</dbReference>
<organism evidence="5">
    <name type="scientific">Cyprideis torosa</name>
    <dbReference type="NCBI Taxonomy" id="163714"/>
    <lineage>
        <taxon>Eukaryota</taxon>
        <taxon>Metazoa</taxon>
        <taxon>Ecdysozoa</taxon>
        <taxon>Arthropoda</taxon>
        <taxon>Crustacea</taxon>
        <taxon>Oligostraca</taxon>
        <taxon>Ostracoda</taxon>
        <taxon>Podocopa</taxon>
        <taxon>Podocopida</taxon>
        <taxon>Cytherocopina</taxon>
        <taxon>Cytheroidea</taxon>
        <taxon>Cytherideidae</taxon>
        <taxon>Cyprideis</taxon>
    </lineage>
</organism>
<dbReference type="OrthoDB" id="8190040at2759"/>
<keyword evidence="2" id="KW-0547">Nucleotide-binding</keyword>
<dbReference type="Gene3D" id="3.40.50.20">
    <property type="match status" value="1"/>
</dbReference>
<dbReference type="PROSITE" id="PS50979">
    <property type="entry name" value="BC"/>
    <property type="match status" value="1"/>
</dbReference>
<dbReference type="GO" id="GO:0004658">
    <property type="term" value="F:propionyl-CoA carboxylase activity"/>
    <property type="evidence" value="ECO:0007669"/>
    <property type="project" value="TreeGrafter"/>
</dbReference>
<keyword evidence="3" id="KW-0067">ATP-binding</keyword>
<sequence>MLVYSSLLAHWTGWIMARCDSESEESLVCGKCCPDIAALKMFPIPRQFSAAGLFVRKQPRIPEEEEPRWTEIYTTDPLDPNEKTFGKILIANRGEIACRIMRTAKRMGIQTVAIHSDVDANALHTRLADESVCVGPAPSAQSYLNVEAIVEACLRTGAEAVHPGYGFLSEKTEFAGRLGPKGPNGALRSLLSGSGGIGLPPLEQV</sequence>
<keyword evidence="4" id="KW-0092">Biotin</keyword>
<gene>
    <name evidence="5" type="ORF">CTOB1V02_LOCUS8450</name>
</gene>
<reference evidence="5" key="1">
    <citation type="submission" date="2020-11" db="EMBL/GenBank/DDBJ databases">
        <authorList>
            <person name="Tran Van P."/>
        </authorList>
    </citation>
    <scope>NUCLEOTIDE SEQUENCE</scope>
</reference>
<dbReference type="GO" id="GO:0005524">
    <property type="term" value="F:ATP binding"/>
    <property type="evidence" value="ECO:0007669"/>
    <property type="project" value="UniProtKB-KW"/>
</dbReference>
<proteinExistence type="predicted"/>
<dbReference type="PANTHER" id="PTHR18866">
    <property type="entry name" value="CARBOXYLASE:PYRUVATE/ACETYL-COA/PROPIONYL-COA CARBOXYLASE"/>
    <property type="match status" value="1"/>
</dbReference>
<dbReference type="EMBL" id="OB662809">
    <property type="protein sequence ID" value="CAD7230592.1"/>
    <property type="molecule type" value="Genomic_DNA"/>
</dbReference>
<evidence type="ECO:0000313" key="5">
    <source>
        <dbReference type="EMBL" id="CAD7230592.1"/>
    </source>
</evidence>
<keyword evidence="1" id="KW-0436">Ligase</keyword>
<dbReference type="InterPro" id="IPR011764">
    <property type="entry name" value="Biotin_carboxylation_dom"/>
</dbReference>
<dbReference type="InterPro" id="IPR050856">
    <property type="entry name" value="Biotin_carboxylase_complex"/>
</dbReference>
<accession>A0A7R8WF92</accession>